<keyword evidence="1" id="KW-1133">Transmembrane helix</keyword>
<dbReference type="EMBL" id="JBHRSW010000029">
    <property type="protein sequence ID" value="MFC3122783.1"/>
    <property type="molecule type" value="Genomic_DNA"/>
</dbReference>
<keyword evidence="1" id="KW-0472">Membrane</keyword>
<gene>
    <name evidence="2" type="ORF">ACFOHL_14250</name>
</gene>
<keyword evidence="3" id="KW-1185">Reference proteome</keyword>
<sequence length="167" mass="18968">MKKYFENLAKSLFRSKFVDLDETEQHVIECIANQAPIATNLNESFKEQLSFGQRMADKVAEFGGSWTFIIIFVCIMASWMAVNVYFLAAEAFDPYPFILLNLMLSTLAALQAPIIMMSQNRQAEKDRMAAALNYEVSLKTDLEILRLHQKLDALIAQQGSREPVAHD</sequence>
<protein>
    <submittedName>
        <fullName evidence="2">DUF1003 domain-containing protein</fullName>
    </submittedName>
</protein>
<feature type="transmembrane region" description="Helical" evidence="1">
    <location>
        <begin position="64"/>
        <end position="86"/>
    </location>
</feature>
<dbReference type="RefSeq" id="WP_376920904.1">
    <property type="nucleotide sequence ID" value="NZ_JBHRSW010000029.1"/>
</dbReference>
<organism evidence="2 3">
    <name type="scientific">Agaribacter flavus</name>
    <dbReference type="NCBI Taxonomy" id="1902781"/>
    <lineage>
        <taxon>Bacteria</taxon>
        <taxon>Pseudomonadati</taxon>
        <taxon>Pseudomonadota</taxon>
        <taxon>Gammaproteobacteria</taxon>
        <taxon>Alteromonadales</taxon>
        <taxon>Alteromonadaceae</taxon>
        <taxon>Agaribacter</taxon>
    </lineage>
</organism>
<reference evidence="3" key="1">
    <citation type="journal article" date="2019" name="Int. J. Syst. Evol. Microbiol.">
        <title>The Global Catalogue of Microorganisms (GCM) 10K type strain sequencing project: providing services to taxonomists for standard genome sequencing and annotation.</title>
        <authorList>
            <consortium name="The Broad Institute Genomics Platform"/>
            <consortium name="The Broad Institute Genome Sequencing Center for Infectious Disease"/>
            <person name="Wu L."/>
            <person name="Ma J."/>
        </authorList>
    </citation>
    <scope>NUCLEOTIDE SEQUENCE [LARGE SCALE GENOMIC DNA]</scope>
    <source>
        <strain evidence="3">KCTC 52473</strain>
    </source>
</reference>
<dbReference type="PANTHER" id="PTHR41386">
    <property type="entry name" value="INTEGRAL MEMBRANE PROTEIN-RELATED"/>
    <property type="match status" value="1"/>
</dbReference>
<proteinExistence type="predicted"/>
<comment type="caution">
    <text evidence="2">The sequence shown here is derived from an EMBL/GenBank/DDBJ whole genome shotgun (WGS) entry which is preliminary data.</text>
</comment>
<evidence type="ECO:0000313" key="2">
    <source>
        <dbReference type="EMBL" id="MFC3122783.1"/>
    </source>
</evidence>
<evidence type="ECO:0000313" key="3">
    <source>
        <dbReference type="Proteomes" id="UP001595478"/>
    </source>
</evidence>
<evidence type="ECO:0000256" key="1">
    <source>
        <dbReference type="SAM" id="Phobius"/>
    </source>
</evidence>
<dbReference type="InterPro" id="IPR010406">
    <property type="entry name" value="DUF1003"/>
</dbReference>
<dbReference type="Proteomes" id="UP001595478">
    <property type="component" value="Unassembled WGS sequence"/>
</dbReference>
<feature type="transmembrane region" description="Helical" evidence="1">
    <location>
        <begin position="98"/>
        <end position="118"/>
    </location>
</feature>
<accession>A0ABV7FU72</accession>
<dbReference type="PANTHER" id="PTHR41386:SF1">
    <property type="entry name" value="MEMBRANE PROTEIN"/>
    <property type="match status" value="1"/>
</dbReference>
<dbReference type="Pfam" id="PF06210">
    <property type="entry name" value="DUF1003"/>
    <property type="match status" value="1"/>
</dbReference>
<keyword evidence="1" id="KW-0812">Transmembrane</keyword>
<name>A0ABV7FU72_9ALTE</name>